<dbReference type="InterPro" id="IPR049785">
    <property type="entry name" value="GT-D-like_firm"/>
</dbReference>
<dbReference type="Pfam" id="PF22882">
    <property type="entry name" value="GT-D-like"/>
    <property type="match status" value="1"/>
</dbReference>
<dbReference type="NCBIfam" id="NF040628">
    <property type="entry name" value="GT-D_rel"/>
    <property type="match status" value="1"/>
</dbReference>
<dbReference type="Proteomes" id="UP001589818">
    <property type="component" value="Unassembled WGS sequence"/>
</dbReference>
<evidence type="ECO:0000259" key="1">
    <source>
        <dbReference type="Pfam" id="PF22882"/>
    </source>
</evidence>
<sequence>MMAKVLNSGELMDRIIRALDEKTPLSVVSVGSTESYVMAQYTVMSEKRFMRHREAITTNSGRVDRGFTFPNVKLRDEMVVAVKKADIIGYNICLRDIYAGKMVARVFRAYGIKPSFVFDTLIRRVIPFNQKVKFKNMLRNRRIVLIGSNASKVKQALERRWGKRFPFKIVACIPMRSYDEMEKVKSELDGTEFDLALITAGVNAVILASYIADRLGKVAFDLGQGMNSLMTKKVLETGFVRRVGLQKLMKM</sequence>
<dbReference type="EMBL" id="JBHLVF010000017">
    <property type="protein sequence ID" value="MFC0392378.1"/>
    <property type="molecule type" value="Genomic_DNA"/>
</dbReference>
<protein>
    <submittedName>
        <fullName evidence="2">GT-D fold domain-containing glycosyltransferase</fullName>
    </submittedName>
</protein>
<dbReference type="RefSeq" id="WP_204819474.1">
    <property type="nucleotide sequence ID" value="NZ_JANHOF010000003.1"/>
</dbReference>
<evidence type="ECO:0000313" key="2">
    <source>
        <dbReference type="EMBL" id="MFC0392378.1"/>
    </source>
</evidence>
<comment type="caution">
    <text evidence="2">The sequence shown here is derived from an EMBL/GenBank/DDBJ whole genome shotgun (WGS) entry which is preliminary data.</text>
</comment>
<feature type="domain" description="GT-D fold-like" evidence="1">
    <location>
        <begin position="6"/>
        <end position="228"/>
    </location>
</feature>
<reference evidence="2 3" key="1">
    <citation type="submission" date="2024-09" db="EMBL/GenBank/DDBJ databases">
        <authorList>
            <person name="Sun Q."/>
            <person name="Mori K."/>
        </authorList>
    </citation>
    <scope>NUCLEOTIDE SEQUENCE [LARGE SCALE GENOMIC DNA]</scope>
    <source>
        <strain evidence="2 3">CCM 4839</strain>
    </source>
</reference>
<keyword evidence="3" id="KW-1185">Reference proteome</keyword>
<accession>A0ABV6J921</accession>
<evidence type="ECO:0000313" key="3">
    <source>
        <dbReference type="Proteomes" id="UP001589818"/>
    </source>
</evidence>
<name>A0ABV6J921_9BACL</name>
<gene>
    <name evidence="2" type="ORF">ACFFJ8_13475</name>
</gene>
<proteinExistence type="predicted"/>
<organism evidence="2 3">
    <name type="scientific">Paenibacillus mendelii</name>
    <dbReference type="NCBI Taxonomy" id="206163"/>
    <lineage>
        <taxon>Bacteria</taxon>
        <taxon>Bacillati</taxon>
        <taxon>Bacillota</taxon>
        <taxon>Bacilli</taxon>
        <taxon>Bacillales</taxon>
        <taxon>Paenibacillaceae</taxon>
        <taxon>Paenibacillus</taxon>
    </lineage>
</organism>
<dbReference type="InterPro" id="IPR055171">
    <property type="entry name" value="GT-D-like"/>
</dbReference>